<dbReference type="AlphaFoldDB" id="A0AAD4LTA1"/>
<comment type="caution">
    <text evidence="4">The sequence shown here is derived from an EMBL/GenBank/DDBJ whole genome shotgun (WGS) entry which is preliminary data.</text>
</comment>
<sequence>MAVHKVVPVPENADLKRQSLEVPGTKRPGQTAHYRNAIFGYVDLNTPGALTTLPEIFDAGYALSKDLTFLGHRPVVSKSPLKYADHYVWQTYAQVDDRRRNLGSAIHALFENGTVGGGELPTVGLWSPNRPEWVVVELALNAYGKVGVSLYDTLGDEAVEYIIDHAHITMIFTTSYHLARLLKAAPRHPHLKLIVVIDELEPEARRLAEVWSQTQGIKVDELSELENFGKKHRQDIIHPAPTDLATICYTSGTTSVPKGVMLTHGNLATAAQSNLYGYAIGAEDRAILLSYLPLAHIYERINQLAMIALGASIGFFSGDPLRLLEDAQVLKPNYFPSVPRVLNRIYQAAMVAGDVPGVKGAIFRHAVRTKLNNLYSTGAVTHPLWDRLVFRKVRAALGGNLKLVVSGSAPISGEVLDFLKIALACEITEGYGMTETGAVCTRCLPGDPTSGGTVGPPQPAIELKLVDVPGMNYTAEDKPFPRGEICCRGPTVFTLYYKDERNTKETVEADGWVRTGDIGEIDDFGRFRVIDRVKNIMKLSQGEYVALEKIENVYSRIPVAMQVFVHGSSLKSYLIGVVVPDPVQFATFASRVLERRIDPDDVTVLKELCTDSRIADVMLAELNKVAAKSLKGFEQLKRIHLSLDPFTVDDNTLTPTLKIRRRDAYNKYKVVLDSLYELPDPSPESVSAKL</sequence>
<gene>
    <name evidence="4" type="ORF">EDB92DRAFT_1827067</name>
</gene>
<evidence type="ECO:0000256" key="1">
    <source>
        <dbReference type="ARBA" id="ARBA00022741"/>
    </source>
</evidence>
<dbReference type="PROSITE" id="PS00455">
    <property type="entry name" value="AMP_BINDING"/>
    <property type="match status" value="1"/>
</dbReference>
<keyword evidence="1" id="KW-0547">Nucleotide-binding</keyword>
<keyword evidence="2" id="KW-0067">ATP-binding</keyword>
<dbReference type="SUPFAM" id="SSF56801">
    <property type="entry name" value="Acetyl-CoA synthetase-like"/>
    <property type="match status" value="1"/>
</dbReference>
<evidence type="ECO:0000313" key="5">
    <source>
        <dbReference type="Proteomes" id="UP001201163"/>
    </source>
</evidence>
<dbReference type="GO" id="GO:0005524">
    <property type="term" value="F:ATP binding"/>
    <property type="evidence" value="ECO:0007669"/>
    <property type="project" value="UniProtKB-KW"/>
</dbReference>
<protein>
    <submittedName>
        <fullName evidence="4">Acetyl-CoA synthetase-like protein</fullName>
    </submittedName>
</protein>
<keyword evidence="5" id="KW-1185">Reference proteome</keyword>
<reference evidence="4" key="1">
    <citation type="submission" date="2022-01" db="EMBL/GenBank/DDBJ databases">
        <title>Comparative genomics reveals a dynamic genome evolution in the ectomycorrhizal milk-cap (Lactarius) mushrooms.</title>
        <authorList>
            <consortium name="DOE Joint Genome Institute"/>
            <person name="Lebreton A."/>
            <person name="Tang N."/>
            <person name="Kuo A."/>
            <person name="LaButti K."/>
            <person name="Drula E."/>
            <person name="Barry K."/>
            <person name="Clum A."/>
            <person name="Lipzen A."/>
            <person name="Mousain D."/>
            <person name="Ng V."/>
            <person name="Wang R."/>
            <person name="Wang X."/>
            <person name="Dai Y."/>
            <person name="Henrissat B."/>
            <person name="Grigoriev I.V."/>
            <person name="Guerin-Laguette A."/>
            <person name="Yu F."/>
            <person name="Martin F.M."/>
        </authorList>
    </citation>
    <scope>NUCLEOTIDE SEQUENCE</scope>
    <source>
        <strain evidence="4">QP</strain>
    </source>
</reference>
<dbReference type="EMBL" id="JAKELL010000001">
    <property type="protein sequence ID" value="KAH9001506.1"/>
    <property type="molecule type" value="Genomic_DNA"/>
</dbReference>
<dbReference type="InterPro" id="IPR000873">
    <property type="entry name" value="AMP-dep_synth/lig_dom"/>
</dbReference>
<dbReference type="PANTHER" id="PTHR43272:SF33">
    <property type="entry name" value="AMP-BINDING DOMAIN-CONTAINING PROTEIN-RELATED"/>
    <property type="match status" value="1"/>
</dbReference>
<dbReference type="GO" id="GO:0016020">
    <property type="term" value="C:membrane"/>
    <property type="evidence" value="ECO:0007669"/>
    <property type="project" value="TreeGrafter"/>
</dbReference>
<evidence type="ECO:0000256" key="2">
    <source>
        <dbReference type="ARBA" id="ARBA00022840"/>
    </source>
</evidence>
<evidence type="ECO:0000259" key="3">
    <source>
        <dbReference type="Pfam" id="PF00501"/>
    </source>
</evidence>
<dbReference type="Proteomes" id="UP001201163">
    <property type="component" value="Unassembled WGS sequence"/>
</dbReference>
<organism evidence="4 5">
    <name type="scientific">Lactarius akahatsu</name>
    <dbReference type="NCBI Taxonomy" id="416441"/>
    <lineage>
        <taxon>Eukaryota</taxon>
        <taxon>Fungi</taxon>
        <taxon>Dikarya</taxon>
        <taxon>Basidiomycota</taxon>
        <taxon>Agaricomycotina</taxon>
        <taxon>Agaricomycetes</taxon>
        <taxon>Russulales</taxon>
        <taxon>Russulaceae</taxon>
        <taxon>Lactarius</taxon>
    </lineage>
</organism>
<dbReference type="GO" id="GO:0004467">
    <property type="term" value="F:long-chain fatty acid-CoA ligase activity"/>
    <property type="evidence" value="ECO:0007669"/>
    <property type="project" value="TreeGrafter"/>
</dbReference>
<proteinExistence type="predicted"/>
<dbReference type="InterPro" id="IPR020845">
    <property type="entry name" value="AMP-binding_CS"/>
</dbReference>
<dbReference type="PANTHER" id="PTHR43272">
    <property type="entry name" value="LONG-CHAIN-FATTY-ACID--COA LIGASE"/>
    <property type="match status" value="1"/>
</dbReference>
<feature type="domain" description="AMP-dependent synthetase/ligase" evidence="3">
    <location>
        <begin position="83"/>
        <end position="497"/>
    </location>
</feature>
<name>A0AAD4LTA1_9AGAM</name>
<dbReference type="Pfam" id="PF00501">
    <property type="entry name" value="AMP-binding"/>
    <property type="match status" value="1"/>
</dbReference>
<evidence type="ECO:0000313" key="4">
    <source>
        <dbReference type="EMBL" id="KAH9001506.1"/>
    </source>
</evidence>
<accession>A0AAD4LTA1</accession>
<dbReference type="Gene3D" id="3.40.50.12780">
    <property type="entry name" value="N-terminal domain of ligase-like"/>
    <property type="match status" value="1"/>
</dbReference>
<dbReference type="GO" id="GO:0005783">
    <property type="term" value="C:endoplasmic reticulum"/>
    <property type="evidence" value="ECO:0007669"/>
    <property type="project" value="TreeGrafter"/>
</dbReference>
<dbReference type="InterPro" id="IPR042099">
    <property type="entry name" value="ANL_N_sf"/>
</dbReference>